<accession>A0A1V4K6V3</accession>
<keyword evidence="3" id="KW-1185">Reference proteome</keyword>
<dbReference type="EMBL" id="LSYS01004331">
    <property type="protein sequence ID" value="OPJ80182.1"/>
    <property type="molecule type" value="Genomic_DNA"/>
</dbReference>
<keyword evidence="1" id="KW-1133">Transmembrane helix</keyword>
<evidence type="ECO:0000313" key="2">
    <source>
        <dbReference type="EMBL" id="OPJ80182.1"/>
    </source>
</evidence>
<keyword evidence="1" id="KW-0472">Membrane</keyword>
<comment type="caution">
    <text evidence="2">The sequence shown here is derived from an EMBL/GenBank/DDBJ whole genome shotgun (WGS) entry which is preliminary data.</text>
</comment>
<dbReference type="Proteomes" id="UP000190648">
    <property type="component" value="Unassembled WGS sequence"/>
</dbReference>
<evidence type="ECO:0000313" key="3">
    <source>
        <dbReference type="Proteomes" id="UP000190648"/>
    </source>
</evidence>
<reference evidence="2 3" key="1">
    <citation type="submission" date="2016-02" db="EMBL/GenBank/DDBJ databases">
        <title>Band-tailed pigeon sequencing and assembly.</title>
        <authorList>
            <person name="Soares A.E."/>
            <person name="Novak B.J."/>
            <person name="Rice E.S."/>
            <person name="O'Connell B."/>
            <person name="Chang D."/>
            <person name="Weber S."/>
            <person name="Shapiro B."/>
        </authorList>
    </citation>
    <scope>NUCLEOTIDE SEQUENCE [LARGE SCALE GENOMIC DNA]</scope>
    <source>
        <strain evidence="2">BTP2013</strain>
        <tissue evidence="2">Blood</tissue>
    </source>
</reference>
<keyword evidence="1" id="KW-0812">Transmembrane</keyword>
<dbReference type="AlphaFoldDB" id="A0A1V4K6V3"/>
<sequence>MCVYSTKKDHLLIIEKLTIVYLYFFLPLRLKVLVKLAGRSRKTERCGKKTIEEKKERYQLEEKELHIKLGTILCGVLSTREKL</sequence>
<feature type="transmembrane region" description="Helical" evidence="1">
    <location>
        <begin position="20"/>
        <end position="38"/>
    </location>
</feature>
<organism evidence="2 3">
    <name type="scientific">Patagioenas fasciata monilis</name>
    <dbReference type="NCBI Taxonomy" id="372326"/>
    <lineage>
        <taxon>Eukaryota</taxon>
        <taxon>Metazoa</taxon>
        <taxon>Chordata</taxon>
        <taxon>Craniata</taxon>
        <taxon>Vertebrata</taxon>
        <taxon>Euteleostomi</taxon>
        <taxon>Archelosauria</taxon>
        <taxon>Archosauria</taxon>
        <taxon>Dinosauria</taxon>
        <taxon>Saurischia</taxon>
        <taxon>Theropoda</taxon>
        <taxon>Coelurosauria</taxon>
        <taxon>Aves</taxon>
        <taxon>Neognathae</taxon>
        <taxon>Neoaves</taxon>
        <taxon>Columbimorphae</taxon>
        <taxon>Columbiformes</taxon>
        <taxon>Columbidae</taxon>
        <taxon>Patagioenas</taxon>
    </lineage>
</organism>
<evidence type="ECO:0000256" key="1">
    <source>
        <dbReference type="SAM" id="Phobius"/>
    </source>
</evidence>
<name>A0A1V4K6V3_PATFA</name>
<protein>
    <submittedName>
        <fullName evidence="2">Uncharacterized protein</fullName>
    </submittedName>
</protein>
<gene>
    <name evidence="2" type="ORF">AV530_002565</name>
</gene>
<proteinExistence type="predicted"/>